<organism evidence="2 3">
    <name type="scientific">Planctomicrobium piriforme</name>
    <dbReference type="NCBI Taxonomy" id="1576369"/>
    <lineage>
        <taxon>Bacteria</taxon>
        <taxon>Pseudomonadati</taxon>
        <taxon>Planctomycetota</taxon>
        <taxon>Planctomycetia</taxon>
        <taxon>Planctomycetales</taxon>
        <taxon>Planctomycetaceae</taxon>
        <taxon>Planctomicrobium</taxon>
    </lineage>
</organism>
<dbReference type="PANTHER" id="PTHR21089:SF1">
    <property type="entry name" value="BIFUNCTIONAL 3-DEHYDROQUINATE DEHYDRATASE_SHIKIMATE DEHYDROGENASE, CHLOROPLASTIC"/>
    <property type="match status" value="1"/>
</dbReference>
<dbReference type="GO" id="GO:0003855">
    <property type="term" value="F:3-dehydroquinate dehydratase activity"/>
    <property type="evidence" value="ECO:0007669"/>
    <property type="project" value="InterPro"/>
</dbReference>
<gene>
    <name evidence="2" type="ORF">SAMN05421753_113133</name>
</gene>
<dbReference type="GO" id="GO:0004764">
    <property type="term" value="F:shikimate 3-dehydrogenase (NADP+) activity"/>
    <property type="evidence" value="ECO:0007669"/>
    <property type="project" value="InterPro"/>
</dbReference>
<dbReference type="GO" id="GO:0019632">
    <property type="term" value="P:shikimate metabolic process"/>
    <property type="evidence" value="ECO:0007669"/>
    <property type="project" value="TreeGrafter"/>
</dbReference>
<dbReference type="EMBL" id="FOQD01000013">
    <property type="protein sequence ID" value="SFI90944.1"/>
    <property type="molecule type" value="Genomic_DNA"/>
</dbReference>
<dbReference type="InterPro" id="IPR036291">
    <property type="entry name" value="NAD(P)-bd_dom_sf"/>
</dbReference>
<dbReference type="Gene3D" id="3.40.50.720">
    <property type="entry name" value="NAD(P)-binding Rossmann-like Domain"/>
    <property type="match status" value="1"/>
</dbReference>
<keyword evidence="1" id="KW-0560">Oxidoreductase</keyword>
<dbReference type="Pfam" id="PF01487">
    <property type="entry name" value="DHquinase_I"/>
    <property type="match status" value="1"/>
</dbReference>
<sequence length="511" mass="55765">MGDPATAVNPSDMIAAEPNALLPILLEFCMICITVTPTSRTLVKADLLNAARHGDIIELCLDHFVNEPDVKDLITAVDKPMIVSCRRPQDGGKWKGTEQERLLLLRQAIVAGPAYIELDLDIADQIPRFGKTQRVISFTRLDRPETDIDGVFDAAANAKADIVKFAWPTPTLDAAWPLLAAVSQKRTLPVVGLGLGQAEITFSLLGMKYGSPWIYAALEQGMEAYPGQATVFDLKDIYHSDGITPKTAFVAVAGFGESQTVTTKVLNAGFQHLGGNVRCLPIELGDLRQLKKMLDVLKIRAIIVQGAHGQSLLELAEHVDKHDRQSGYLNLLLKRDDGWHGYNTLWRSSLKAVEAELQPIGKTLATQNVMVIGNGGMAQSMVHAITQRQGLVSVCGPDDKRAQHTAQVNNCRFVPFQNLYETLSDIVILADPQISSGTRHGQINPSLFRPNMTVLDVSNLPIENSLMQEARDRGSKVISSANIYMDQLNGQFKAVTGKDLPESAYVAGLAE</sequence>
<dbReference type="Gene3D" id="3.40.50.10860">
    <property type="entry name" value="Leucine Dehydrogenase, chain A, domain 1"/>
    <property type="match status" value="1"/>
</dbReference>
<reference evidence="3" key="1">
    <citation type="submission" date="2016-10" db="EMBL/GenBank/DDBJ databases">
        <authorList>
            <person name="Varghese N."/>
            <person name="Submissions S."/>
        </authorList>
    </citation>
    <scope>NUCLEOTIDE SEQUENCE [LARGE SCALE GENOMIC DNA]</scope>
    <source>
        <strain evidence="3">DSM 26348</strain>
    </source>
</reference>
<proteinExistence type="predicted"/>
<dbReference type="CDD" id="cd00502">
    <property type="entry name" value="DHQase_I"/>
    <property type="match status" value="1"/>
</dbReference>
<dbReference type="Gene3D" id="3.20.20.70">
    <property type="entry name" value="Aldolase class I"/>
    <property type="match status" value="1"/>
</dbReference>
<keyword evidence="3" id="KW-1185">Reference proteome</keyword>
<dbReference type="Proteomes" id="UP000199518">
    <property type="component" value="Unassembled WGS sequence"/>
</dbReference>
<dbReference type="InterPro" id="IPR001381">
    <property type="entry name" value="DHquinase_I"/>
</dbReference>
<name>A0A1I3M1Q7_9PLAN</name>
<dbReference type="SUPFAM" id="SSF51569">
    <property type="entry name" value="Aldolase"/>
    <property type="match status" value="1"/>
</dbReference>
<dbReference type="AlphaFoldDB" id="A0A1I3M1Q7"/>
<dbReference type="InterPro" id="IPR046346">
    <property type="entry name" value="Aminoacid_DH-like_N_sf"/>
</dbReference>
<evidence type="ECO:0000313" key="2">
    <source>
        <dbReference type="EMBL" id="SFI90944.1"/>
    </source>
</evidence>
<evidence type="ECO:0000313" key="3">
    <source>
        <dbReference type="Proteomes" id="UP000199518"/>
    </source>
</evidence>
<dbReference type="GO" id="GO:0050661">
    <property type="term" value="F:NADP binding"/>
    <property type="evidence" value="ECO:0007669"/>
    <property type="project" value="TreeGrafter"/>
</dbReference>
<dbReference type="SUPFAM" id="SSF53223">
    <property type="entry name" value="Aminoacid dehydrogenase-like, N-terminal domain"/>
    <property type="match status" value="1"/>
</dbReference>
<evidence type="ECO:0000256" key="1">
    <source>
        <dbReference type="ARBA" id="ARBA00023002"/>
    </source>
</evidence>
<dbReference type="PANTHER" id="PTHR21089">
    <property type="entry name" value="SHIKIMATE DEHYDROGENASE"/>
    <property type="match status" value="1"/>
</dbReference>
<dbReference type="InterPro" id="IPR022893">
    <property type="entry name" value="Shikimate_DH_fam"/>
</dbReference>
<dbReference type="GO" id="GO:0005829">
    <property type="term" value="C:cytosol"/>
    <property type="evidence" value="ECO:0007669"/>
    <property type="project" value="TreeGrafter"/>
</dbReference>
<accession>A0A1I3M1Q7</accession>
<dbReference type="SUPFAM" id="SSF51735">
    <property type="entry name" value="NAD(P)-binding Rossmann-fold domains"/>
    <property type="match status" value="1"/>
</dbReference>
<dbReference type="InterPro" id="IPR013785">
    <property type="entry name" value="Aldolase_TIM"/>
</dbReference>
<dbReference type="GO" id="GO:0009423">
    <property type="term" value="P:chorismate biosynthetic process"/>
    <property type="evidence" value="ECO:0007669"/>
    <property type="project" value="TreeGrafter"/>
</dbReference>
<dbReference type="STRING" id="1576369.SAMN05421753_113133"/>
<protein>
    <submittedName>
        <fullName evidence="2">3-dehydroquinate dehydratase</fullName>
    </submittedName>
</protein>